<keyword evidence="4" id="KW-0560">Oxidoreductase</keyword>
<reference evidence="7 8" key="1">
    <citation type="submission" date="2020-07" db="EMBL/GenBank/DDBJ databases">
        <title>Sequencing the genomes of 1000 actinobacteria strains.</title>
        <authorList>
            <person name="Klenk H.-P."/>
        </authorList>
    </citation>
    <scope>NUCLEOTIDE SEQUENCE [LARGE SCALE GENOMIC DNA]</scope>
    <source>
        <strain evidence="7 8">DSM 104006</strain>
    </source>
</reference>
<dbReference type="SUPFAM" id="SSF55424">
    <property type="entry name" value="FAD/NAD-linked reductases, dimerisation (C-terminal) domain"/>
    <property type="match status" value="1"/>
</dbReference>
<proteinExistence type="predicted"/>
<evidence type="ECO:0000256" key="2">
    <source>
        <dbReference type="ARBA" id="ARBA00022630"/>
    </source>
</evidence>
<dbReference type="PRINTS" id="PR00368">
    <property type="entry name" value="FADPNR"/>
</dbReference>
<keyword evidence="2" id="KW-0285">Flavoprotein</keyword>
<dbReference type="EMBL" id="JACCFK010000001">
    <property type="protein sequence ID" value="NYI91669.1"/>
    <property type="molecule type" value="Genomic_DNA"/>
</dbReference>
<dbReference type="Gene3D" id="3.50.50.60">
    <property type="entry name" value="FAD/NAD(P)-binding domain"/>
    <property type="match status" value="2"/>
</dbReference>
<dbReference type="InterPro" id="IPR016156">
    <property type="entry name" value="FAD/NAD-linked_Rdtase_dimer_sf"/>
</dbReference>
<evidence type="ECO:0000256" key="1">
    <source>
        <dbReference type="ARBA" id="ARBA00001974"/>
    </source>
</evidence>
<dbReference type="Pfam" id="PF07992">
    <property type="entry name" value="Pyr_redox_2"/>
    <property type="match status" value="1"/>
</dbReference>
<comment type="cofactor">
    <cofactor evidence="1">
        <name>FAD</name>
        <dbReference type="ChEBI" id="CHEBI:57692"/>
    </cofactor>
</comment>
<dbReference type="InterPro" id="IPR028202">
    <property type="entry name" value="Reductase_C"/>
</dbReference>
<keyword evidence="3" id="KW-0274">FAD</keyword>
<dbReference type="PRINTS" id="PR00469">
    <property type="entry name" value="PNDRDTASEII"/>
</dbReference>
<dbReference type="InterPro" id="IPR036188">
    <property type="entry name" value="FAD/NAD-bd_sf"/>
</dbReference>
<keyword evidence="8" id="KW-1185">Reference proteome</keyword>
<feature type="domain" description="FAD/NAD(P)-binding" evidence="5">
    <location>
        <begin position="3"/>
        <end position="294"/>
    </location>
</feature>
<accession>A0A853B951</accession>
<dbReference type="InterPro" id="IPR050446">
    <property type="entry name" value="FAD-oxidoreductase/Apoptosis"/>
</dbReference>
<dbReference type="SUPFAM" id="SSF51905">
    <property type="entry name" value="FAD/NAD(P)-binding domain"/>
    <property type="match status" value="2"/>
</dbReference>
<dbReference type="Proteomes" id="UP000549616">
    <property type="component" value="Unassembled WGS sequence"/>
</dbReference>
<dbReference type="GO" id="GO:0005737">
    <property type="term" value="C:cytoplasm"/>
    <property type="evidence" value="ECO:0007669"/>
    <property type="project" value="TreeGrafter"/>
</dbReference>
<gene>
    <name evidence="7" type="ORF">HNR02_004992</name>
</gene>
<dbReference type="GO" id="GO:0016651">
    <property type="term" value="F:oxidoreductase activity, acting on NAD(P)H"/>
    <property type="evidence" value="ECO:0007669"/>
    <property type="project" value="TreeGrafter"/>
</dbReference>
<dbReference type="AlphaFoldDB" id="A0A853B951"/>
<feature type="domain" description="Reductase C-terminal" evidence="6">
    <location>
        <begin position="313"/>
        <end position="383"/>
    </location>
</feature>
<dbReference type="PANTHER" id="PTHR43557:SF2">
    <property type="entry name" value="RIESKE DOMAIN-CONTAINING PROTEIN-RELATED"/>
    <property type="match status" value="1"/>
</dbReference>
<comment type="caution">
    <text evidence="7">The sequence shown here is derived from an EMBL/GenBank/DDBJ whole genome shotgun (WGS) entry which is preliminary data.</text>
</comment>
<evidence type="ECO:0000313" key="8">
    <source>
        <dbReference type="Proteomes" id="UP000549616"/>
    </source>
</evidence>
<evidence type="ECO:0000313" key="7">
    <source>
        <dbReference type="EMBL" id="NYI91669.1"/>
    </source>
</evidence>
<dbReference type="Gene3D" id="3.30.390.30">
    <property type="match status" value="1"/>
</dbReference>
<evidence type="ECO:0000256" key="4">
    <source>
        <dbReference type="ARBA" id="ARBA00023002"/>
    </source>
</evidence>
<protein>
    <submittedName>
        <fullName evidence="7">NADPH-dependent 2,4-dienoyl-CoA reductase/sulfur reductase-like enzyme</fullName>
    </submittedName>
</protein>
<dbReference type="RefSeq" id="WP_179775531.1">
    <property type="nucleotide sequence ID" value="NZ_JACCFK010000001.1"/>
</dbReference>
<dbReference type="Pfam" id="PF14759">
    <property type="entry name" value="Reductase_C"/>
    <property type="match status" value="1"/>
</dbReference>
<evidence type="ECO:0000259" key="6">
    <source>
        <dbReference type="Pfam" id="PF14759"/>
    </source>
</evidence>
<dbReference type="InterPro" id="IPR023753">
    <property type="entry name" value="FAD/NAD-binding_dom"/>
</dbReference>
<evidence type="ECO:0000256" key="3">
    <source>
        <dbReference type="ARBA" id="ARBA00022827"/>
    </source>
</evidence>
<sequence length="387" mass="40654">MNRVVVVGGSLAGVNAADELRARGFEGELVLAGAERHLPYTRPPLSKAALADGLAEDVFLRDPRWYAERDITLKLGCAATGLDTRARLVAFEDGTTEQYDGLVIATGSAVARAVLPGSVELRDLDDAQRLIRLLSGARSLLVVGAGFVGLETAATARGLGLDVTVVDVAQTPMSRVLGHGVGAWLQARHEERGVRVLCSTGITGLSPAGSRTRAELSTGEVLTVDVVLVATGARPATAWLGGSEVPVADGVVCEPTLAAGVPGVVAAGDVARWHNALFGETMRVEHWTNAVEQGIHAAGTLLGDARPFESVPYFWSDQFEAKLRCVGRPLPGDETEVLVDTATKLVVVYGREGLLRGAVCVNAPRKLASLRQAIAERTSFDAGLVRS</sequence>
<dbReference type="PANTHER" id="PTHR43557">
    <property type="entry name" value="APOPTOSIS-INDUCING FACTOR 1"/>
    <property type="match status" value="1"/>
</dbReference>
<name>A0A853B951_9PSEU</name>
<evidence type="ECO:0000259" key="5">
    <source>
        <dbReference type="Pfam" id="PF07992"/>
    </source>
</evidence>
<organism evidence="7 8">
    <name type="scientific">Amycolatopsis endophytica</name>
    <dbReference type="NCBI Taxonomy" id="860233"/>
    <lineage>
        <taxon>Bacteria</taxon>
        <taxon>Bacillati</taxon>
        <taxon>Actinomycetota</taxon>
        <taxon>Actinomycetes</taxon>
        <taxon>Pseudonocardiales</taxon>
        <taxon>Pseudonocardiaceae</taxon>
        <taxon>Amycolatopsis</taxon>
    </lineage>
</organism>